<accession>A0A182UGW9</accession>
<sequence length="164" mass="18044">MSYRQNRPPPSGPIGKLPTSTFRLPDDFSSAAFSSFSLPAGWDGSWPRTLMLCSSLNWLISSPFFVICSFPSSISFSSCALLSSSWGSTTSTVCSTSTPPISRKHFLLDSTVFSVSMTIHLDRVEVVDQISLLISQLLKFGRDLFLAFLLLRFAARAAAGWWCD</sequence>
<evidence type="ECO:0000313" key="2">
    <source>
        <dbReference type="Proteomes" id="UP000075902"/>
    </source>
</evidence>
<evidence type="ECO:0000313" key="1">
    <source>
        <dbReference type="EnsemblMetazoa" id="AMEC020186-PA"/>
    </source>
</evidence>
<keyword evidence="2" id="KW-1185">Reference proteome</keyword>
<proteinExistence type="predicted"/>
<dbReference type="VEuPathDB" id="VectorBase:AMEC020186"/>
<name>A0A182UGW9_9DIPT</name>
<protein>
    <submittedName>
        <fullName evidence="1">Uncharacterized protein</fullName>
    </submittedName>
</protein>
<dbReference type="Proteomes" id="UP000075902">
    <property type="component" value="Unassembled WGS sequence"/>
</dbReference>
<reference evidence="1" key="2">
    <citation type="submission" date="2020-05" db="UniProtKB">
        <authorList>
            <consortium name="EnsemblMetazoa"/>
        </authorList>
    </citation>
    <scope>IDENTIFICATION</scope>
    <source>
        <strain evidence="1">CM1001059</strain>
    </source>
</reference>
<organism evidence="1 2">
    <name type="scientific">Anopheles melas</name>
    <dbReference type="NCBI Taxonomy" id="34690"/>
    <lineage>
        <taxon>Eukaryota</taxon>
        <taxon>Metazoa</taxon>
        <taxon>Ecdysozoa</taxon>
        <taxon>Arthropoda</taxon>
        <taxon>Hexapoda</taxon>
        <taxon>Insecta</taxon>
        <taxon>Pterygota</taxon>
        <taxon>Neoptera</taxon>
        <taxon>Endopterygota</taxon>
        <taxon>Diptera</taxon>
        <taxon>Nematocera</taxon>
        <taxon>Culicoidea</taxon>
        <taxon>Culicidae</taxon>
        <taxon>Anophelinae</taxon>
        <taxon>Anopheles</taxon>
    </lineage>
</organism>
<reference evidence="2" key="1">
    <citation type="submission" date="2014-01" db="EMBL/GenBank/DDBJ databases">
        <title>The Genome Sequence of Anopheles melas CM1001059_A (V2).</title>
        <authorList>
            <consortium name="The Broad Institute Genomics Platform"/>
            <person name="Neafsey D.E."/>
            <person name="Besansky N."/>
            <person name="Howell P."/>
            <person name="Walton C."/>
            <person name="Young S.K."/>
            <person name="Zeng Q."/>
            <person name="Gargeya S."/>
            <person name="Fitzgerald M."/>
            <person name="Haas B."/>
            <person name="Abouelleil A."/>
            <person name="Allen A.W."/>
            <person name="Alvarado L."/>
            <person name="Arachchi H.M."/>
            <person name="Berlin A.M."/>
            <person name="Chapman S.B."/>
            <person name="Gainer-Dewar J."/>
            <person name="Goldberg J."/>
            <person name="Griggs A."/>
            <person name="Gujja S."/>
            <person name="Hansen M."/>
            <person name="Howarth C."/>
            <person name="Imamovic A."/>
            <person name="Ireland A."/>
            <person name="Larimer J."/>
            <person name="McCowan C."/>
            <person name="Murphy C."/>
            <person name="Pearson M."/>
            <person name="Poon T.W."/>
            <person name="Priest M."/>
            <person name="Roberts A."/>
            <person name="Saif S."/>
            <person name="Shea T."/>
            <person name="Sisk P."/>
            <person name="Sykes S."/>
            <person name="Wortman J."/>
            <person name="Nusbaum C."/>
            <person name="Birren B."/>
        </authorList>
    </citation>
    <scope>NUCLEOTIDE SEQUENCE [LARGE SCALE GENOMIC DNA]</scope>
    <source>
        <strain evidence="2">CM1001059</strain>
    </source>
</reference>
<dbReference type="EnsemblMetazoa" id="AMEC020186-RA">
    <property type="protein sequence ID" value="AMEC020186-PA"/>
    <property type="gene ID" value="AMEC020186"/>
</dbReference>
<dbReference type="AlphaFoldDB" id="A0A182UGW9"/>